<dbReference type="InterPro" id="IPR027417">
    <property type="entry name" value="P-loop_NTPase"/>
</dbReference>
<dbReference type="SUPFAM" id="SSF116854">
    <property type="entry name" value="Avirulence protein AvrPto"/>
    <property type="match status" value="1"/>
</dbReference>
<dbReference type="EMBL" id="PDUD01000013">
    <property type="protein sequence ID" value="PHN06949.1"/>
    <property type="molecule type" value="Genomic_DNA"/>
</dbReference>
<evidence type="ECO:0000313" key="3">
    <source>
        <dbReference type="Proteomes" id="UP000223913"/>
    </source>
</evidence>
<name>A0A2D0NFK2_FLAN2</name>
<comment type="caution">
    <text evidence="2">The sequence shown here is derived from an EMBL/GenBank/DDBJ whole genome shotgun (WGS) entry which is preliminary data.</text>
</comment>
<feature type="region of interest" description="Disordered" evidence="1">
    <location>
        <begin position="477"/>
        <end position="506"/>
    </location>
</feature>
<dbReference type="RefSeq" id="WP_143473333.1">
    <property type="nucleotide sequence ID" value="NZ_PDUD01000013.1"/>
</dbReference>
<organism evidence="2 3">
    <name type="scientific">Flavilitoribacter nigricans (strain ATCC 23147 / DSM 23189 / NBRC 102662 / NCIMB 1420 / SS-2)</name>
    <name type="common">Lewinella nigricans</name>
    <dbReference type="NCBI Taxonomy" id="1122177"/>
    <lineage>
        <taxon>Bacteria</taxon>
        <taxon>Pseudomonadati</taxon>
        <taxon>Bacteroidota</taxon>
        <taxon>Saprospiria</taxon>
        <taxon>Saprospirales</taxon>
        <taxon>Lewinellaceae</taxon>
        <taxon>Flavilitoribacter</taxon>
    </lineage>
</organism>
<dbReference type="InterPro" id="IPR036532">
    <property type="entry name" value="AvrPto_sf"/>
</dbReference>
<evidence type="ECO:0000313" key="2">
    <source>
        <dbReference type="EMBL" id="PHN06949.1"/>
    </source>
</evidence>
<protein>
    <recommendedName>
        <fullName evidence="4">Terminase</fullName>
    </recommendedName>
</protein>
<proteinExistence type="predicted"/>
<keyword evidence="3" id="KW-1185">Reference proteome</keyword>
<feature type="compositionally biased region" description="Basic and acidic residues" evidence="1">
    <location>
        <begin position="486"/>
        <end position="504"/>
    </location>
</feature>
<dbReference type="OrthoDB" id="1151239at2"/>
<evidence type="ECO:0000256" key="1">
    <source>
        <dbReference type="SAM" id="MobiDB-lite"/>
    </source>
</evidence>
<dbReference type="Gene3D" id="3.40.50.300">
    <property type="entry name" value="P-loop containing nucleotide triphosphate hydrolases"/>
    <property type="match status" value="1"/>
</dbReference>
<dbReference type="AlphaFoldDB" id="A0A2D0NFK2"/>
<sequence>MKSLTPTQEQDLKTEIRKLHEKGGGDFETLLKQVEKRRKVVPLNLPQYVAAISSAKTKILEWGRGTGKTTYRGVHWSSIMNEMPRSTGLFIGPSYQFILTRIIPSLVQGLEMFGIYRDLHYFIGTQPPRSWRKSWVKAYQPPAKYDRYITFWNGVGVHLISHDVPGDGRGLNADWIDGDEAGLLKASALQENTDPTLRGTKKAVFQKSRYFGSRIYTSSTPLTAEGQWFIDYEDRAVQYPDNIAFIKATCEHNLEHLREGYLKEAQDNAYQYWVYLAEYENVRPKFTKDSFYNLLDTDLHLYSNFNYDYYTQPGQTVDCRGDADLVAGVPIILSGDWGAAINCVTINQHLKSINEFRTLKSMYVLGDEQKMQDDLYKDFHQYYLPHQATCKDIYFYYDKSGNLETGHTKQTRAEQVRQQLTRLGWRVHLMTTGTINVEHYKKYLLWQKIFKERDPLLPRYRMNRENCRELYLSMRNAKTKKGSSGEIKKDKSSEKNPKIPRQEATDLSDANDNAVWSMFNAYLYNSGMLMPSLHIKSS</sequence>
<reference evidence="2 3" key="1">
    <citation type="submission" date="2017-10" db="EMBL/GenBank/DDBJ databases">
        <title>The draft genome sequence of Lewinella nigricans NBRC 102662.</title>
        <authorList>
            <person name="Wang K."/>
        </authorList>
    </citation>
    <scope>NUCLEOTIDE SEQUENCE [LARGE SCALE GENOMIC DNA]</scope>
    <source>
        <strain evidence="2 3">NBRC 102662</strain>
    </source>
</reference>
<evidence type="ECO:0008006" key="4">
    <source>
        <dbReference type="Google" id="ProtNLM"/>
    </source>
</evidence>
<gene>
    <name evidence="2" type="ORF">CRP01_09035</name>
</gene>
<accession>A0A2D0NFK2</accession>
<dbReference type="Proteomes" id="UP000223913">
    <property type="component" value="Unassembled WGS sequence"/>
</dbReference>